<evidence type="ECO:0000256" key="12">
    <source>
        <dbReference type="ARBA" id="ARBA00023004"/>
    </source>
</evidence>
<keyword evidence="5" id="KW-0349">Heme</keyword>
<evidence type="ECO:0000259" key="20">
    <source>
        <dbReference type="PROSITE" id="PS51384"/>
    </source>
</evidence>
<evidence type="ECO:0000313" key="21">
    <source>
        <dbReference type="EMBL" id="KAK4567756.1"/>
    </source>
</evidence>
<feature type="region of interest" description="Disordered" evidence="18">
    <location>
        <begin position="1"/>
        <end position="23"/>
    </location>
</feature>
<dbReference type="Pfam" id="PF08022">
    <property type="entry name" value="FAD_binding_8"/>
    <property type="match status" value="1"/>
</dbReference>
<dbReference type="SFLD" id="SFLDG01168">
    <property type="entry name" value="Ferric_reductase_subgroup_(FRE"/>
    <property type="match status" value="1"/>
</dbReference>
<feature type="transmembrane region" description="Helical" evidence="19">
    <location>
        <begin position="304"/>
        <end position="333"/>
    </location>
</feature>
<feature type="transmembrane region" description="Helical" evidence="19">
    <location>
        <begin position="78"/>
        <end position="105"/>
    </location>
</feature>
<accession>A0AAN7IBG0</accession>
<evidence type="ECO:0000256" key="4">
    <source>
        <dbReference type="ARBA" id="ARBA00022448"/>
    </source>
</evidence>
<dbReference type="PANTHER" id="PTHR11972:SF69">
    <property type="entry name" value="FERRIC REDUCTION OXIDASE 6-RELATED"/>
    <property type="match status" value="1"/>
</dbReference>
<evidence type="ECO:0000256" key="18">
    <source>
        <dbReference type="SAM" id="MobiDB-lite"/>
    </source>
</evidence>
<keyword evidence="8" id="KW-0479">Metal-binding</keyword>
<keyword evidence="15 19" id="KW-0472">Membrane</keyword>
<dbReference type="InterPro" id="IPR013130">
    <property type="entry name" value="Fe3_Rdtase_TM_dom"/>
</dbReference>
<feature type="domain" description="FAD-binding FR-type" evidence="20">
    <location>
        <begin position="341"/>
        <end position="453"/>
    </location>
</feature>
<comment type="similarity">
    <text evidence="3">Belongs to the ferric reductase (FRE) family.</text>
</comment>
<dbReference type="FunFam" id="3.40.50.80:FF:000036">
    <property type="entry name" value="Ferric reduction oxidase 6"/>
    <property type="match status" value="1"/>
</dbReference>
<feature type="transmembrane region" description="Helical" evidence="19">
    <location>
        <begin position="182"/>
        <end position="206"/>
    </location>
</feature>
<comment type="caution">
    <text evidence="21">The sequence shown here is derived from an EMBL/GenBank/DDBJ whole genome shotgun (WGS) entry which is preliminary data.</text>
</comment>
<proteinExistence type="inferred from homology"/>
<evidence type="ECO:0000256" key="19">
    <source>
        <dbReference type="SAM" id="Phobius"/>
    </source>
</evidence>
<keyword evidence="4" id="KW-0813">Transport</keyword>
<dbReference type="InterPro" id="IPR017938">
    <property type="entry name" value="Riboflavin_synthase-like_b-brl"/>
</dbReference>
<evidence type="ECO:0000256" key="5">
    <source>
        <dbReference type="ARBA" id="ARBA00022617"/>
    </source>
</evidence>
<keyword evidence="10 19" id="KW-1133">Transmembrane helix</keyword>
<keyword evidence="12" id="KW-0408">Iron</keyword>
<evidence type="ECO:0000256" key="14">
    <source>
        <dbReference type="ARBA" id="ARBA00023065"/>
    </source>
</evidence>
<dbReference type="Gene3D" id="3.40.50.80">
    <property type="entry name" value="Nucleotide-binding domain of ferredoxin-NADP reductase (FNR) module"/>
    <property type="match status" value="2"/>
</dbReference>
<evidence type="ECO:0000256" key="2">
    <source>
        <dbReference type="ARBA" id="ARBA00004141"/>
    </source>
</evidence>
<evidence type="ECO:0000256" key="9">
    <source>
        <dbReference type="ARBA" id="ARBA00022827"/>
    </source>
</evidence>
<keyword evidence="7 19" id="KW-0812">Transmembrane</keyword>
<dbReference type="InterPro" id="IPR013121">
    <property type="entry name" value="Fe_red_NAD-bd_6"/>
</dbReference>
<feature type="transmembrane region" description="Helical" evidence="19">
    <location>
        <begin position="460"/>
        <end position="480"/>
    </location>
</feature>
<dbReference type="EC" id="1.16.1.7" evidence="17"/>
<dbReference type="GO" id="GO:0140618">
    <property type="term" value="F:ferric-chelate reductase (NADH) activity"/>
    <property type="evidence" value="ECO:0007669"/>
    <property type="project" value="UniProtKB-EC"/>
</dbReference>
<dbReference type="InterPro" id="IPR013112">
    <property type="entry name" value="FAD-bd_8"/>
</dbReference>
<dbReference type="Pfam" id="PF01794">
    <property type="entry name" value="Ferric_reduct"/>
    <property type="match status" value="1"/>
</dbReference>
<dbReference type="InterPro" id="IPR039261">
    <property type="entry name" value="FNR_nucleotide-bd"/>
</dbReference>
<feature type="transmembrane region" description="Helical" evidence="19">
    <location>
        <begin position="259"/>
        <end position="284"/>
    </location>
</feature>
<dbReference type="CDD" id="cd06186">
    <property type="entry name" value="NOX_Duox_like_FAD_NADP"/>
    <property type="match status" value="1"/>
</dbReference>
<comment type="cofactor">
    <cofactor evidence="1">
        <name>FAD</name>
        <dbReference type="ChEBI" id="CHEBI:57692"/>
    </cofactor>
</comment>
<evidence type="ECO:0000313" key="22">
    <source>
        <dbReference type="Proteomes" id="UP001324115"/>
    </source>
</evidence>
<evidence type="ECO:0000256" key="8">
    <source>
        <dbReference type="ARBA" id="ARBA00022723"/>
    </source>
</evidence>
<protein>
    <recommendedName>
        <fullName evidence="17">ferric-chelate reductase (NADH)</fullName>
        <ecNumber evidence="17">1.16.1.7</ecNumber>
    </recommendedName>
</protein>
<keyword evidence="6" id="KW-0285">Flavoprotein</keyword>
<dbReference type="GO" id="GO:0006811">
    <property type="term" value="P:monoatomic ion transport"/>
    <property type="evidence" value="ECO:0007669"/>
    <property type="project" value="UniProtKB-KW"/>
</dbReference>
<organism evidence="21 22">
    <name type="scientific">Quercus rubra</name>
    <name type="common">Northern red oak</name>
    <name type="synonym">Quercus borealis</name>
    <dbReference type="NCBI Taxonomy" id="3512"/>
    <lineage>
        <taxon>Eukaryota</taxon>
        <taxon>Viridiplantae</taxon>
        <taxon>Streptophyta</taxon>
        <taxon>Embryophyta</taxon>
        <taxon>Tracheophyta</taxon>
        <taxon>Spermatophyta</taxon>
        <taxon>Magnoliopsida</taxon>
        <taxon>eudicotyledons</taxon>
        <taxon>Gunneridae</taxon>
        <taxon>Pentapetalae</taxon>
        <taxon>rosids</taxon>
        <taxon>fabids</taxon>
        <taxon>Fagales</taxon>
        <taxon>Fagaceae</taxon>
        <taxon>Quercus</taxon>
    </lineage>
</organism>
<dbReference type="GO" id="GO:0046872">
    <property type="term" value="F:metal ion binding"/>
    <property type="evidence" value="ECO:0007669"/>
    <property type="project" value="UniProtKB-KW"/>
</dbReference>
<name>A0AAN7IBG0_QUERU</name>
<evidence type="ECO:0000256" key="1">
    <source>
        <dbReference type="ARBA" id="ARBA00001974"/>
    </source>
</evidence>
<dbReference type="PANTHER" id="PTHR11972">
    <property type="entry name" value="NADPH OXIDASE"/>
    <property type="match status" value="1"/>
</dbReference>
<dbReference type="SUPFAM" id="SSF63380">
    <property type="entry name" value="Riboflavin synthase domain-like"/>
    <property type="match status" value="1"/>
</dbReference>
<evidence type="ECO:0000256" key="10">
    <source>
        <dbReference type="ARBA" id="ARBA00022989"/>
    </source>
</evidence>
<keyword evidence="22" id="KW-1185">Reference proteome</keyword>
<reference evidence="21 22" key="1">
    <citation type="journal article" date="2023" name="G3 (Bethesda)">
        <title>A haplotype-resolved chromosome-scale genome for Quercus rubra L. provides insights into the genetics of adaptive traits for red oak species.</title>
        <authorList>
            <person name="Kapoor B."/>
            <person name="Jenkins J."/>
            <person name="Schmutz J."/>
            <person name="Zhebentyayeva T."/>
            <person name="Kuelheim C."/>
            <person name="Coggeshall M."/>
            <person name="Heim C."/>
            <person name="Lasky J.R."/>
            <person name="Leites L."/>
            <person name="Islam-Faridi N."/>
            <person name="Romero-Severson J."/>
            <person name="DeLeo V.L."/>
            <person name="Lucas S.M."/>
            <person name="Lazic D."/>
            <person name="Gailing O."/>
            <person name="Carlson J."/>
            <person name="Staton M."/>
        </authorList>
    </citation>
    <scope>NUCLEOTIDE SEQUENCE [LARGE SCALE GENOMIC DNA]</scope>
    <source>
        <strain evidence="21">Pseudo-F2</strain>
    </source>
</reference>
<evidence type="ECO:0000256" key="6">
    <source>
        <dbReference type="ARBA" id="ARBA00022630"/>
    </source>
</evidence>
<evidence type="ECO:0000256" key="17">
    <source>
        <dbReference type="ARBA" id="ARBA00066905"/>
    </source>
</evidence>
<keyword evidence="13" id="KW-0520">NAD</keyword>
<gene>
    <name evidence="21" type="ORF">RGQ29_003498</name>
</gene>
<feature type="transmembrane region" description="Helical" evidence="19">
    <location>
        <begin position="38"/>
        <end position="58"/>
    </location>
</feature>
<evidence type="ECO:0000256" key="16">
    <source>
        <dbReference type="ARBA" id="ARBA00050970"/>
    </source>
</evidence>
<dbReference type="Pfam" id="PF08030">
    <property type="entry name" value="NAD_binding_6"/>
    <property type="match status" value="1"/>
</dbReference>
<feature type="transmembrane region" description="Helical" evidence="19">
    <location>
        <begin position="226"/>
        <end position="247"/>
    </location>
</feature>
<keyword evidence="9" id="KW-0274">FAD</keyword>
<dbReference type="Proteomes" id="UP001324115">
    <property type="component" value="Unassembled WGS sequence"/>
</dbReference>
<dbReference type="SFLD" id="SFLDS00052">
    <property type="entry name" value="Ferric_Reductase_Domain"/>
    <property type="match status" value="1"/>
</dbReference>
<dbReference type="SUPFAM" id="SSF52343">
    <property type="entry name" value="Ferredoxin reductase-like, C-terminal NADP-linked domain"/>
    <property type="match status" value="1"/>
</dbReference>
<dbReference type="EMBL" id="JAXUIC010000010">
    <property type="protein sequence ID" value="KAK4567756.1"/>
    <property type="molecule type" value="Genomic_DNA"/>
</dbReference>
<evidence type="ECO:0000256" key="11">
    <source>
        <dbReference type="ARBA" id="ARBA00023002"/>
    </source>
</evidence>
<evidence type="ECO:0000256" key="13">
    <source>
        <dbReference type="ARBA" id="ARBA00023027"/>
    </source>
</evidence>
<keyword evidence="11" id="KW-0560">Oxidoreductase</keyword>
<dbReference type="AlphaFoldDB" id="A0AAN7IBG0"/>
<evidence type="ECO:0000256" key="7">
    <source>
        <dbReference type="ARBA" id="ARBA00022692"/>
    </source>
</evidence>
<evidence type="ECO:0000256" key="15">
    <source>
        <dbReference type="ARBA" id="ARBA00023136"/>
    </source>
</evidence>
<dbReference type="PROSITE" id="PS51384">
    <property type="entry name" value="FAD_FR"/>
    <property type="match status" value="1"/>
</dbReference>
<feature type="transmembrane region" description="Helical" evidence="19">
    <location>
        <begin position="572"/>
        <end position="597"/>
    </location>
</feature>
<keyword evidence="14" id="KW-0406">Ion transport</keyword>
<comment type="catalytic activity">
    <reaction evidence="16">
        <text>2 a Fe(II)-siderophore + NAD(+) + H(+) = 2 a Fe(III)-siderophore + NADH</text>
        <dbReference type="Rhea" id="RHEA:15061"/>
        <dbReference type="Rhea" id="RHEA-COMP:11342"/>
        <dbReference type="Rhea" id="RHEA-COMP:11344"/>
        <dbReference type="ChEBI" id="CHEBI:15378"/>
        <dbReference type="ChEBI" id="CHEBI:29033"/>
        <dbReference type="ChEBI" id="CHEBI:29034"/>
        <dbReference type="ChEBI" id="CHEBI:57540"/>
        <dbReference type="ChEBI" id="CHEBI:57945"/>
        <dbReference type="EC" id="1.16.1.7"/>
    </reaction>
</comment>
<dbReference type="InterPro" id="IPR017927">
    <property type="entry name" value="FAD-bd_FR_type"/>
</dbReference>
<evidence type="ECO:0000256" key="3">
    <source>
        <dbReference type="ARBA" id="ARBA00006278"/>
    </source>
</evidence>
<comment type="subcellular location">
    <subcellularLocation>
        <location evidence="2">Membrane</location>
        <topology evidence="2">Multi-pass membrane protein</topology>
    </subcellularLocation>
</comment>
<sequence length="741" mass="83710">MAVDDISHTSQHPLLHSNGAHANNNNKKNINSVSMAKWVLKFTMWIVFLAWVALFFVIPTDFGSELYADWIDATNGSLFGYTGSMLLLYSAPIIIIAFLAVPYLLISGEDQLQLQLQENKTPRFRLWTFPVLVDGPLGVVSAAELIGMILFIVFVIWDVYVYTAVILGTIPDHLIPIEKCCFILNNLGLRLGSIGLDCFAFLFLPVARGSVLLRLINIPFEQAIRYHVWLGHLTMLLFTLHGLIYVISWTIEGNLLQNLLMWVDLGVGHFPGVISLAIGLLMWMTSLHPVRKKKFELFFYTHQLYVIFVVFLALHVGHFIFGVSAGGIFLFILDRFLRICQSRKTVDIISIKCLPCGTTELMLSKPANLQYNALSFIFLQVRELSWLQWHPFSVSSSPLDGKYHLSVLIKVIGEWTENLRGNILNSSGANLHLQPQTRITASIEGPYGHEFPYHLMYENLILVAGGIGISPFLAILSDILHRTREGKPCLPRNILIVWAVKRSNELPLLSTNDMELICPFFSDKLNLEIHIFVTQESQPPLEEGQVHEAMNFSPPVSNSCSMSILVGTGNNIWSGLYILSSTLGFVILLFLLDNFYINPYDISSWSYKGLLLVICMLASVFIFGGVVVGLWHLWERQNAAREACKDDRIMVEKMKHNEIVAHKDSCQQKLASSINTYYGSRPNFKDIFGDISEKWGYVDVGVIVCGPPSLQTSVAKEIRSQNIRRQHHHPIFHFNSHSFDV</sequence>
<dbReference type="GO" id="GO:0005886">
    <property type="term" value="C:plasma membrane"/>
    <property type="evidence" value="ECO:0007669"/>
    <property type="project" value="TreeGrafter"/>
</dbReference>
<dbReference type="InterPro" id="IPR050369">
    <property type="entry name" value="RBOH/FRE"/>
</dbReference>
<feature type="transmembrane region" description="Helical" evidence="19">
    <location>
        <begin position="609"/>
        <end position="634"/>
    </location>
</feature>